<evidence type="ECO:0000256" key="2">
    <source>
        <dbReference type="SAM" id="SignalP"/>
    </source>
</evidence>
<evidence type="ECO:0000256" key="1">
    <source>
        <dbReference type="SAM" id="Phobius"/>
    </source>
</evidence>
<feature type="domain" description="Lnb-like transmembrane" evidence="4">
    <location>
        <begin position="269"/>
        <end position="400"/>
    </location>
</feature>
<keyword evidence="6" id="KW-1185">Reference proteome</keyword>
<dbReference type="InterPro" id="IPR025178">
    <property type="entry name" value="Lnb_N"/>
</dbReference>
<gene>
    <name evidence="5" type="ORF">NG821_08220</name>
</gene>
<organism evidence="5 6">
    <name type="scientific">Segatella cerevisiae</name>
    <dbReference type="NCBI Taxonomy" id="2053716"/>
    <lineage>
        <taxon>Bacteria</taxon>
        <taxon>Pseudomonadati</taxon>
        <taxon>Bacteroidota</taxon>
        <taxon>Bacteroidia</taxon>
        <taxon>Bacteroidales</taxon>
        <taxon>Prevotellaceae</taxon>
        <taxon>Segatella</taxon>
    </lineage>
</organism>
<dbReference type="EMBL" id="JAMXLY010000029">
    <property type="protein sequence ID" value="MCO6025820.1"/>
    <property type="molecule type" value="Genomic_DNA"/>
</dbReference>
<keyword evidence="1" id="KW-0472">Membrane</keyword>
<keyword evidence="1" id="KW-1133">Transmembrane helix</keyword>
<keyword evidence="1" id="KW-0812">Transmembrane</keyword>
<feature type="chain" id="PRO_5045960787" evidence="2">
    <location>
        <begin position="24"/>
        <end position="415"/>
    </location>
</feature>
<feature type="transmembrane region" description="Helical" evidence="1">
    <location>
        <begin position="274"/>
        <end position="292"/>
    </location>
</feature>
<feature type="domain" description="Lnb N-terminal periplasmic" evidence="3">
    <location>
        <begin position="39"/>
        <end position="169"/>
    </location>
</feature>
<reference evidence="5 6" key="1">
    <citation type="submission" date="2022-06" db="EMBL/GenBank/DDBJ databases">
        <title>A taxonomic note on the genus Prevotella: Description of four novel genera and emended description of the genera Hallella and Xylanibacter.</title>
        <authorList>
            <person name="Hitch T.C.A."/>
        </authorList>
    </citation>
    <scope>NUCLEOTIDE SEQUENCE [LARGE SCALE GENOMIC DNA]</scope>
    <source>
        <strain evidence="5 6">DSM 100619</strain>
    </source>
</reference>
<comment type="caution">
    <text evidence="5">The sequence shown here is derived from an EMBL/GenBank/DDBJ whole genome shotgun (WGS) entry which is preliminary data.</text>
</comment>
<evidence type="ECO:0000313" key="6">
    <source>
        <dbReference type="Proteomes" id="UP001204015"/>
    </source>
</evidence>
<sequence>MKRFKSIFCGVLCLLLMNLTASATTGEKTAPAEDILRHMEQVDISLLTCGPGQEIWSLYGHTAIRVNDRATGTDYSANYGMFSFSQKYFVLRFVFGLTDYQMGVMSTADFLAEYQEEGRWVKEQQLRLSPGEKWQIIQALSKNYLPENRTYRYNYFYDNCTTRARDILLKPLGAASKLSNPGETKIYPSYRQLIHKCTQNNRWDQFGEDLLLGIKADRPLHYKEQEFLPERLSDDFGQTFRVVNGRKQPFVSKTTYLVSPSAVLVPGNQFTPRMAVVAFVIVLLGLSLLEYFKKKNYWGIDLALALLTGIPGIIIFLMIFSQHPTVSLNFQILILNPLTLFFVWPLIKNERKGIIHPVWKLWMTFLIFGIIGGVFQTYAEGMTLLAWILLLRCIFKMTLLREKRKNQNKESLNER</sequence>
<evidence type="ECO:0000313" key="5">
    <source>
        <dbReference type="EMBL" id="MCO6025820.1"/>
    </source>
</evidence>
<evidence type="ECO:0000259" key="4">
    <source>
        <dbReference type="Pfam" id="PF25221"/>
    </source>
</evidence>
<feature type="transmembrane region" description="Helical" evidence="1">
    <location>
        <begin position="359"/>
        <end position="378"/>
    </location>
</feature>
<accession>A0ABT1BYQ4</accession>
<feature type="transmembrane region" description="Helical" evidence="1">
    <location>
        <begin position="326"/>
        <end position="347"/>
    </location>
</feature>
<feature type="transmembrane region" description="Helical" evidence="1">
    <location>
        <begin position="299"/>
        <end position="320"/>
    </location>
</feature>
<feature type="signal peptide" evidence="2">
    <location>
        <begin position="1"/>
        <end position="23"/>
    </location>
</feature>
<evidence type="ECO:0000259" key="3">
    <source>
        <dbReference type="Pfam" id="PF13387"/>
    </source>
</evidence>
<proteinExistence type="predicted"/>
<name>A0ABT1BYQ4_9BACT</name>
<dbReference type="InterPro" id="IPR057436">
    <property type="entry name" value="5TMH_Lnb"/>
</dbReference>
<keyword evidence="2" id="KW-0732">Signal</keyword>
<dbReference type="Proteomes" id="UP001204015">
    <property type="component" value="Unassembled WGS sequence"/>
</dbReference>
<dbReference type="Pfam" id="PF25221">
    <property type="entry name" value="5TMH_Lnb"/>
    <property type="match status" value="1"/>
</dbReference>
<feature type="transmembrane region" description="Helical" evidence="1">
    <location>
        <begin position="384"/>
        <end position="400"/>
    </location>
</feature>
<protein>
    <submittedName>
        <fullName evidence="5">DUF4105 domain-containing protein</fullName>
    </submittedName>
</protein>
<dbReference type="Pfam" id="PF13387">
    <property type="entry name" value="Lnb_N"/>
    <property type="match status" value="1"/>
</dbReference>